<sequence length="32" mass="3690">MRFPIKNPLAGLILRMFNLPTGTILINFLFKV</sequence>
<proteinExistence type="predicted"/>
<comment type="caution">
    <text evidence="1">The sequence shown here is derived from an EMBL/GenBank/DDBJ whole genome shotgun (WGS) entry which is preliminary data.</text>
</comment>
<accession>A0AAD2TKG7</accession>
<evidence type="ECO:0000313" key="1">
    <source>
        <dbReference type="EMBL" id="EKN18774.1"/>
    </source>
</evidence>
<gene>
    <name evidence="1" type="ORF">HMPREF1059_04422</name>
</gene>
<reference evidence="1 2" key="1">
    <citation type="submission" date="2012-02" db="EMBL/GenBank/DDBJ databases">
        <title>The Genome Sequence of Parabacteroides distasonis CL09T03C24.</title>
        <authorList>
            <consortium name="The Broad Institute Genome Sequencing Platform"/>
            <person name="Earl A."/>
            <person name="Ward D."/>
            <person name="Feldgarden M."/>
            <person name="Gevers D."/>
            <person name="Zitomersky N.L."/>
            <person name="Coyne M.J."/>
            <person name="Comstock L.E."/>
            <person name="Young S.K."/>
            <person name="Zeng Q."/>
            <person name="Gargeya S."/>
            <person name="Fitzgerald M."/>
            <person name="Haas B."/>
            <person name="Abouelleil A."/>
            <person name="Alvarado L."/>
            <person name="Arachchi H.M."/>
            <person name="Berlin A."/>
            <person name="Chapman S.B."/>
            <person name="Gearin G."/>
            <person name="Goldberg J."/>
            <person name="Griggs A."/>
            <person name="Gujja S."/>
            <person name="Hansen M."/>
            <person name="Heiman D."/>
            <person name="Howarth C."/>
            <person name="Larimer J."/>
            <person name="Lui A."/>
            <person name="MacDonald P.J.P."/>
            <person name="McCowen C."/>
            <person name="Montmayeur A."/>
            <person name="Murphy C."/>
            <person name="Neiman D."/>
            <person name="Pearson M."/>
            <person name="Priest M."/>
            <person name="Roberts A."/>
            <person name="Saif S."/>
            <person name="Shea T."/>
            <person name="Sisk P."/>
            <person name="Stolte C."/>
            <person name="Sykes S."/>
            <person name="Wortman J."/>
            <person name="Nusbaum C."/>
            <person name="Birren B."/>
        </authorList>
    </citation>
    <scope>NUCLEOTIDE SEQUENCE [LARGE SCALE GENOMIC DNA]</scope>
    <source>
        <strain evidence="1 2">CL09T03C24</strain>
    </source>
</reference>
<organism evidence="1 2">
    <name type="scientific">Parabacteroides distasonis CL09T03C24</name>
    <dbReference type="NCBI Taxonomy" id="999417"/>
    <lineage>
        <taxon>Bacteria</taxon>
        <taxon>Pseudomonadati</taxon>
        <taxon>Bacteroidota</taxon>
        <taxon>Bacteroidia</taxon>
        <taxon>Bacteroidales</taxon>
        <taxon>Tannerellaceae</taxon>
        <taxon>Parabacteroides</taxon>
    </lineage>
</organism>
<protein>
    <submittedName>
        <fullName evidence="1">Uncharacterized protein</fullName>
    </submittedName>
</protein>
<name>A0AAD2TKG7_PARDI</name>
<evidence type="ECO:0000313" key="2">
    <source>
        <dbReference type="Proteomes" id="UP000006262"/>
    </source>
</evidence>
<dbReference type="Proteomes" id="UP000006262">
    <property type="component" value="Unassembled WGS sequence"/>
</dbReference>
<dbReference type="EMBL" id="AGZN01000050">
    <property type="protein sequence ID" value="EKN18774.1"/>
    <property type="molecule type" value="Genomic_DNA"/>
</dbReference>
<dbReference type="AlphaFoldDB" id="A0AAD2TKG7"/>